<proteinExistence type="predicted"/>
<gene>
    <name evidence="1" type="ORF">SELMODRAFT_420447</name>
</gene>
<organism evidence="2">
    <name type="scientific">Selaginella moellendorffii</name>
    <name type="common">Spikemoss</name>
    <dbReference type="NCBI Taxonomy" id="88036"/>
    <lineage>
        <taxon>Eukaryota</taxon>
        <taxon>Viridiplantae</taxon>
        <taxon>Streptophyta</taxon>
        <taxon>Embryophyta</taxon>
        <taxon>Tracheophyta</taxon>
        <taxon>Lycopodiopsida</taxon>
        <taxon>Selaginellales</taxon>
        <taxon>Selaginellaceae</taxon>
        <taxon>Selaginella</taxon>
    </lineage>
</organism>
<sequence length="238" mass="27683">MAWLLSSKIKHQSFLAQVVSEFELDKLSTRKSCLPPDDIQALDEVDDQVIHINEVWYRTGSARSSLASAIRGAMLADTPGFRDKYGHRARDLQIASIYRNRTVVGGDWERYPYYVSLWNEVHKREEHVFGTKQENDMRYKLLLFRAEYAHDQWRTRPHQHQRAQVEAILCCISKIAKLLFFQGRALSELIASMDVSHGETRTSQLMHQGRSLSKLTFSVPLWSYARGNDCMREEHLEL</sequence>
<dbReference type="Gramene" id="EFJ18012">
    <property type="protein sequence ID" value="EFJ18012"/>
    <property type="gene ID" value="SELMODRAFT_420447"/>
</dbReference>
<dbReference type="Proteomes" id="UP000001514">
    <property type="component" value="Unassembled WGS sequence"/>
</dbReference>
<evidence type="ECO:0000313" key="2">
    <source>
        <dbReference type="Proteomes" id="UP000001514"/>
    </source>
</evidence>
<keyword evidence="2" id="KW-1185">Reference proteome</keyword>
<accession>D8SC07</accession>
<dbReference type="InParanoid" id="D8SC07"/>
<dbReference type="EMBL" id="GL377611">
    <property type="protein sequence ID" value="EFJ18012.1"/>
    <property type="molecule type" value="Genomic_DNA"/>
</dbReference>
<dbReference type="KEGG" id="smo:SELMODRAFT_420447"/>
<reference evidence="1 2" key="1">
    <citation type="journal article" date="2011" name="Science">
        <title>The Selaginella genome identifies genetic changes associated with the evolution of vascular plants.</title>
        <authorList>
            <person name="Banks J.A."/>
            <person name="Nishiyama T."/>
            <person name="Hasebe M."/>
            <person name="Bowman J.L."/>
            <person name="Gribskov M."/>
            <person name="dePamphilis C."/>
            <person name="Albert V.A."/>
            <person name="Aono N."/>
            <person name="Aoyama T."/>
            <person name="Ambrose B.A."/>
            <person name="Ashton N.W."/>
            <person name="Axtell M.J."/>
            <person name="Barker E."/>
            <person name="Barker M.S."/>
            <person name="Bennetzen J.L."/>
            <person name="Bonawitz N.D."/>
            <person name="Chapple C."/>
            <person name="Cheng C."/>
            <person name="Correa L.G."/>
            <person name="Dacre M."/>
            <person name="DeBarry J."/>
            <person name="Dreyer I."/>
            <person name="Elias M."/>
            <person name="Engstrom E.M."/>
            <person name="Estelle M."/>
            <person name="Feng L."/>
            <person name="Finet C."/>
            <person name="Floyd S.K."/>
            <person name="Frommer W.B."/>
            <person name="Fujita T."/>
            <person name="Gramzow L."/>
            <person name="Gutensohn M."/>
            <person name="Harholt J."/>
            <person name="Hattori M."/>
            <person name="Heyl A."/>
            <person name="Hirai T."/>
            <person name="Hiwatashi Y."/>
            <person name="Ishikawa M."/>
            <person name="Iwata M."/>
            <person name="Karol K.G."/>
            <person name="Koehler B."/>
            <person name="Kolukisaoglu U."/>
            <person name="Kubo M."/>
            <person name="Kurata T."/>
            <person name="Lalonde S."/>
            <person name="Li K."/>
            <person name="Li Y."/>
            <person name="Litt A."/>
            <person name="Lyons E."/>
            <person name="Manning G."/>
            <person name="Maruyama T."/>
            <person name="Michael T.P."/>
            <person name="Mikami K."/>
            <person name="Miyazaki S."/>
            <person name="Morinaga S."/>
            <person name="Murata T."/>
            <person name="Mueller-Roeber B."/>
            <person name="Nelson D.R."/>
            <person name="Obara M."/>
            <person name="Oguri Y."/>
            <person name="Olmstead R.G."/>
            <person name="Onodera N."/>
            <person name="Petersen B.L."/>
            <person name="Pils B."/>
            <person name="Prigge M."/>
            <person name="Rensing S.A."/>
            <person name="Riano-Pachon D.M."/>
            <person name="Roberts A.W."/>
            <person name="Sato Y."/>
            <person name="Scheller H.V."/>
            <person name="Schulz B."/>
            <person name="Schulz C."/>
            <person name="Shakirov E.V."/>
            <person name="Shibagaki N."/>
            <person name="Shinohara N."/>
            <person name="Shippen D.E."/>
            <person name="Soerensen I."/>
            <person name="Sotooka R."/>
            <person name="Sugimoto N."/>
            <person name="Sugita M."/>
            <person name="Sumikawa N."/>
            <person name="Tanurdzic M."/>
            <person name="Theissen G."/>
            <person name="Ulvskov P."/>
            <person name="Wakazuki S."/>
            <person name="Weng J.K."/>
            <person name="Willats W.W."/>
            <person name="Wipf D."/>
            <person name="Wolf P.G."/>
            <person name="Yang L."/>
            <person name="Zimmer A.D."/>
            <person name="Zhu Q."/>
            <person name="Mitros T."/>
            <person name="Hellsten U."/>
            <person name="Loque D."/>
            <person name="Otillar R."/>
            <person name="Salamov A."/>
            <person name="Schmutz J."/>
            <person name="Shapiro H."/>
            <person name="Lindquist E."/>
            <person name="Lucas S."/>
            <person name="Rokhsar D."/>
            <person name="Grigoriev I.V."/>
        </authorList>
    </citation>
    <scope>NUCLEOTIDE SEQUENCE [LARGE SCALE GENOMIC DNA]</scope>
</reference>
<name>D8SC07_SELML</name>
<dbReference type="AlphaFoldDB" id="D8SC07"/>
<protein>
    <submittedName>
        <fullName evidence="1">Uncharacterized protein</fullName>
    </submittedName>
</protein>
<dbReference type="HOGENOM" id="CLU_1167572_0_0_1"/>
<evidence type="ECO:0000313" key="1">
    <source>
        <dbReference type="EMBL" id="EFJ18012.1"/>
    </source>
</evidence>